<evidence type="ECO:0000256" key="3">
    <source>
        <dbReference type="ARBA" id="ARBA00022679"/>
    </source>
</evidence>
<comment type="similarity">
    <text evidence="7">Belongs to the glycosyltransferase 87 family.</text>
</comment>
<evidence type="ECO:0000313" key="10">
    <source>
        <dbReference type="Proteomes" id="UP000178750"/>
    </source>
</evidence>
<reference evidence="9 10" key="1">
    <citation type="journal article" date="2016" name="Nat. Commun.">
        <title>Thousands of microbial genomes shed light on interconnected biogeochemical processes in an aquifer system.</title>
        <authorList>
            <person name="Anantharaman K."/>
            <person name="Brown C.T."/>
            <person name="Hug L.A."/>
            <person name="Sharon I."/>
            <person name="Castelle C.J."/>
            <person name="Probst A.J."/>
            <person name="Thomas B.C."/>
            <person name="Singh A."/>
            <person name="Wilkins M.J."/>
            <person name="Karaoz U."/>
            <person name="Brodie E.L."/>
            <person name="Williams K.H."/>
            <person name="Hubbard S.S."/>
            <person name="Banfield J.F."/>
        </authorList>
    </citation>
    <scope>NUCLEOTIDE SEQUENCE [LARGE SCALE GENOMIC DNA]</scope>
</reference>
<evidence type="ECO:0000256" key="6">
    <source>
        <dbReference type="ARBA" id="ARBA00023136"/>
    </source>
</evidence>
<feature type="transmembrane region" description="Helical" evidence="8">
    <location>
        <begin position="153"/>
        <end position="178"/>
    </location>
</feature>
<dbReference type="Pfam" id="PF09594">
    <property type="entry name" value="GT87"/>
    <property type="match status" value="1"/>
</dbReference>
<evidence type="ECO:0000256" key="2">
    <source>
        <dbReference type="ARBA" id="ARBA00022475"/>
    </source>
</evidence>
<evidence type="ECO:0000256" key="8">
    <source>
        <dbReference type="SAM" id="Phobius"/>
    </source>
</evidence>
<keyword evidence="5 8" id="KW-1133">Transmembrane helix</keyword>
<evidence type="ECO:0000256" key="7">
    <source>
        <dbReference type="ARBA" id="ARBA00024033"/>
    </source>
</evidence>
<dbReference type="EMBL" id="MGGF01000014">
    <property type="protein sequence ID" value="OGM21967.1"/>
    <property type="molecule type" value="Genomic_DNA"/>
</dbReference>
<accession>A0A1F7Y3R3</accession>
<evidence type="ECO:0000313" key="9">
    <source>
        <dbReference type="EMBL" id="OGM21967.1"/>
    </source>
</evidence>
<keyword evidence="6 8" id="KW-0472">Membrane</keyword>
<evidence type="ECO:0000256" key="1">
    <source>
        <dbReference type="ARBA" id="ARBA00004651"/>
    </source>
</evidence>
<evidence type="ECO:0000256" key="5">
    <source>
        <dbReference type="ARBA" id="ARBA00022989"/>
    </source>
</evidence>
<dbReference type="InterPro" id="IPR018584">
    <property type="entry name" value="GT87"/>
</dbReference>
<dbReference type="Proteomes" id="UP000178750">
    <property type="component" value="Unassembled WGS sequence"/>
</dbReference>
<feature type="transmembrane region" description="Helical" evidence="8">
    <location>
        <begin position="326"/>
        <end position="355"/>
    </location>
</feature>
<evidence type="ECO:0008006" key="11">
    <source>
        <dbReference type="Google" id="ProtNLM"/>
    </source>
</evidence>
<dbReference type="GO" id="GO:0016758">
    <property type="term" value="F:hexosyltransferase activity"/>
    <property type="evidence" value="ECO:0007669"/>
    <property type="project" value="InterPro"/>
</dbReference>
<dbReference type="GO" id="GO:0005886">
    <property type="term" value="C:plasma membrane"/>
    <property type="evidence" value="ECO:0007669"/>
    <property type="project" value="UniProtKB-SubCell"/>
</dbReference>
<feature type="transmembrane region" description="Helical" evidence="8">
    <location>
        <begin position="242"/>
        <end position="267"/>
    </location>
</feature>
<feature type="transmembrane region" description="Helical" evidence="8">
    <location>
        <begin position="84"/>
        <end position="102"/>
    </location>
</feature>
<name>A0A1F7Y3R3_9BACT</name>
<feature type="transmembrane region" description="Helical" evidence="8">
    <location>
        <begin position="190"/>
        <end position="210"/>
    </location>
</feature>
<evidence type="ECO:0000256" key="4">
    <source>
        <dbReference type="ARBA" id="ARBA00022692"/>
    </source>
</evidence>
<keyword evidence="2" id="KW-1003">Cell membrane</keyword>
<keyword evidence="4 8" id="KW-0812">Transmembrane</keyword>
<organism evidence="9 10">
    <name type="scientific">Candidatus Woesebacteria bacterium RIFCSPHIGHO2_01_FULL_38_9b</name>
    <dbReference type="NCBI Taxonomy" id="1802493"/>
    <lineage>
        <taxon>Bacteria</taxon>
        <taxon>Candidatus Woeseibacteriota</taxon>
    </lineage>
</organism>
<comment type="caution">
    <text evidence="9">The sequence shown here is derived from an EMBL/GenBank/DDBJ whole genome shotgun (WGS) entry which is preliminary data.</text>
</comment>
<gene>
    <name evidence="9" type="ORF">A2863_04700</name>
</gene>
<dbReference type="AlphaFoldDB" id="A0A1F7Y3R3"/>
<comment type="subcellular location">
    <subcellularLocation>
        <location evidence="1">Cell membrane</location>
        <topology evidence="1">Multi-pass membrane protein</topology>
    </subcellularLocation>
</comment>
<feature type="transmembrane region" description="Helical" evidence="8">
    <location>
        <begin position="114"/>
        <end position="147"/>
    </location>
</feature>
<keyword evidence="3" id="KW-0808">Transferase</keyword>
<proteinExistence type="inferred from homology"/>
<protein>
    <recommendedName>
        <fullName evidence="11">DUF2029 domain-containing protein</fullName>
    </recommendedName>
</protein>
<sequence>MLGVVFFMLSFKDAVGSDFVSFLTGAKILESGNGENLYDFRTQFEYQKIVTKPLEENSLLPYINVPILALLLVPLTDLSLLNAFKLYTLLILVVVVSISLLVKKIFENLSSSYWLLLPFVFYPSIGSVFVGQITQILVLVLLLVYKFVRERKAFISGILCSLLMVKFQYIIFSIYIFILVKDRKKYLSGYLLGLTVILLISTVLTNGAFIKDYLNFVFVMQKPQFGIRAEDMFTLHASLSQFYLFSYSQLFMVNFFFFLASVGVFWLSVKRLSLDRAFLIAIIFTLIFCVHGVNYDYAISIIPIFILINKLKSNIGLEIGEKISLFILLMAPVFFVIQKSFYVSFLLLATAIFLIKEHRNNSIIEKI</sequence>
<feature type="transmembrane region" description="Helical" evidence="8">
    <location>
        <begin position="279"/>
        <end position="306"/>
    </location>
</feature>